<feature type="domain" description="Carbohydrate kinase FGGY C-terminal" evidence="4">
    <location>
        <begin position="224"/>
        <end position="397"/>
    </location>
</feature>
<dbReference type="Gene3D" id="3.30.420.40">
    <property type="match status" value="2"/>
</dbReference>
<dbReference type="GO" id="GO:0019150">
    <property type="term" value="F:D-ribulokinase activity"/>
    <property type="evidence" value="ECO:0007669"/>
    <property type="project" value="TreeGrafter"/>
</dbReference>
<dbReference type="KEGG" id="hhk:HH1059_23380"/>
<dbReference type="PANTHER" id="PTHR10196:SF80">
    <property type="entry name" value="D-RIBULOSE KINASE"/>
    <property type="match status" value="1"/>
</dbReference>
<dbReference type="GO" id="GO:0005829">
    <property type="term" value="C:cytosol"/>
    <property type="evidence" value="ECO:0007669"/>
    <property type="project" value="TreeGrafter"/>
</dbReference>
<keyword evidence="3 5" id="KW-0418">Kinase</keyword>
<evidence type="ECO:0000259" key="4">
    <source>
        <dbReference type="Pfam" id="PF02782"/>
    </source>
</evidence>
<protein>
    <submittedName>
        <fullName evidence="5">Carbohydrate kinase</fullName>
    </submittedName>
</protein>
<reference evidence="5" key="1">
    <citation type="submission" date="2016-02" db="EMBL/GenBank/DDBJ databases">
        <title>Halorhodospira halochloris DSM-1059 complete genome, version 2.</title>
        <authorList>
            <person name="Tsukatani Y."/>
        </authorList>
    </citation>
    <scope>NUCLEOTIDE SEQUENCE</scope>
    <source>
        <strain evidence="5">DSM 1059</strain>
    </source>
</reference>
<dbReference type="Pfam" id="PF02782">
    <property type="entry name" value="FGGY_C"/>
    <property type="match status" value="1"/>
</dbReference>
<gene>
    <name evidence="5" type="ORF">HH1059_23380</name>
</gene>
<evidence type="ECO:0000256" key="1">
    <source>
        <dbReference type="ARBA" id="ARBA00009156"/>
    </source>
</evidence>
<evidence type="ECO:0000313" key="6">
    <source>
        <dbReference type="Proteomes" id="UP000218890"/>
    </source>
</evidence>
<keyword evidence="2" id="KW-0808">Transferase</keyword>
<proteinExistence type="inferred from homology"/>
<name>A0A0X8X686_HALHR</name>
<organism evidence="5 6">
    <name type="scientific">Halorhodospira halochloris</name>
    <name type="common">Ectothiorhodospira halochloris</name>
    <dbReference type="NCBI Taxonomy" id="1052"/>
    <lineage>
        <taxon>Bacteria</taxon>
        <taxon>Pseudomonadati</taxon>
        <taxon>Pseudomonadota</taxon>
        <taxon>Gammaproteobacteria</taxon>
        <taxon>Chromatiales</taxon>
        <taxon>Ectothiorhodospiraceae</taxon>
        <taxon>Halorhodospira</taxon>
    </lineage>
</organism>
<dbReference type="CDD" id="cd07783">
    <property type="entry name" value="ASKHA_NBD_FGGY_SePSK_AtXK1-like"/>
    <property type="match status" value="1"/>
</dbReference>
<comment type="similarity">
    <text evidence="1">Belongs to the FGGY kinase family.</text>
</comment>
<dbReference type="AlphaFoldDB" id="A0A0X8X686"/>
<dbReference type="GO" id="GO:0004856">
    <property type="term" value="F:D-xylulokinase activity"/>
    <property type="evidence" value="ECO:0007669"/>
    <property type="project" value="TreeGrafter"/>
</dbReference>
<dbReference type="PANTHER" id="PTHR10196">
    <property type="entry name" value="SUGAR KINASE"/>
    <property type="match status" value="1"/>
</dbReference>
<keyword evidence="6" id="KW-1185">Reference proteome</keyword>
<evidence type="ECO:0000256" key="2">
    <source>
        <dbReference type="ARBA" id="ARBA00022679"/>
    </source>
</evidence>
<evidence type="ECO:0000256" key="3">
    <source>
        <dbReference type="ARBA" id="ARBA00022777"/>
    </source>
</evidence>
<dbReference type="Proteomes" id="UP000218890">
    <property type="component" value="Chromosome"/>
</dbReference>
<dbReference type="InterPro" id="IPR018485">
    <property type="entry name" value="FGGY_C"/>
</dbReference>
<dbReference type="EMBL" id="AP017372">
    <property type="protein sequence ID" value="BAU56407.2"/>
    <property type="molecule type" value="Genomic_DNA"/>
</dbReference>
<accession>A0A0X8X686</accession>
<evidence type="ECO:0000313" key="5">
    <source>
        <dbReference type="EMBL" id="BAU56407.2"/>
    </source>
</evidence>
<dbReference type="SUPFAM" id="SSF53067">
    <property type="entry name" value="Actin-like ATPase domain"/>
    <property type="match status" value="2"/>
</dbReference>
<dbReference type="InterPro" id="IPR043129">
    <property type="entry name" value="ATPase_NBD"/>
</dbReference>
<dbReference type="GO" id="GO:0005997">
    <property type="term" value="P:xylulose metabolic process"/>
    <property type="evidence" value="ECO:0007669"/>
    <property type="project" value="TreeGrafter"/>
</dbReference>
<sequence length="402" mass="43180">MIDGDCQPLAWGREDWPNSDMPASPEQWWQTAVATLAQVCNKFGRRIRSVTVVGTSGTVLLADPNGTPATQAMRYNEPAERSWSDHIAHFAPAASGAHGNHSGLARALQLAATQGLKKEGFLIHSQADWVAARLCNQFGWCDENNALKLGYDPVNRNWPSWLNRLPIPANAYPSVYPSGRPIAQINPASAACAGLSSNCQVITGTTDSIAGFLAAGADRSGEAVSSLGTTLALKMSSETAIFSPKHGVYSHRLGESFLVGGASNCGAGILKRYFTPEQLDELSAKIDPERDTGLDYYPLPCPGERFPHYDPHLEPRLEPRPASDAEFLQGLLEGLAAIEASGYRRLHELGAPQLKRVVSVGGGTANLAWQRIRQRYLGVPVSAATQTEAAFGAALLAHRCIE</sequence>